<protein>
    <recommendedName>
        <fullName evidence="4">Preprotein translocase subunit SecA</fullName>
    </recommendedName>
</protein>
<name>A0ABS3GUQ7_9ENTE</name>
<comment type="caution">
    <text evidence="2">The sequence shown here is derived from an EMBL/GenBank/DDBJ whole genome shotgun (WGS) entry which is preliminary data.</text>
</comment>
<evidence type="ECO:0000313" key="2">
    <source>
        <dbReference type="EMBL" id="MBO0438993.1"/>
    </source>
</evidence>
<keyword evidence="1" id="KW-0175">Coiled coil</keyword>
<keyword evidence="3" id="KW-1185">Reference proteome</keyword>
<evidence type="ECO:0000256" key="1">
    <source>
        <dbReference type="SAM" id="Coils"/>
    </source>
</evidence>
<proteinExistence type="predicted"/>
<evidence type="ECO:0008006" key="4">
    <source>
        <dbReference type="Google" id="ProtNLM"/>
    </source>
</evidence>
<sequence length="144" mass="17050">MGLLGDFMRAAAKEVANELMEIQQKNNEKQVEQEKTEAQLMMSQLSSEEILQVINRPHIKDDYFEAGTMEIEQRLDAHDQLVAQYGEEIVREKQKSFEQLSIEELEKILENQQEFESEIVLFAQFELDNRDVMRMKKEKLPWEI</sequence>
<reference evidence="2 3" key="1">
    <citation type="submission" date="2021-03" db="EMBL/GenBank/DDBJ databases">
        <title>Enterococcal diversity collection.</title>
        <authorList>
            <person name="Gilmore M.S."/>
            <person name="Schwartzman J."/>
            <person name="Van Tyne D."/>
            <person name="Martin M."/>
            <person name="Earl A.M."/>
            <person name="Manson A.L."/>
            <person name="Straub T."/>
            <person name="Salamzade R."/>
            <person name="Saavedra J."/>
            <person name="Lebreton F."/>
            <person name="Prichula J."/>
            <person name="Schaufler K."/>
            <person name="Gaca A."/>
            <person name="Sgardioli B."/>
            <person name="Wagenaar J."/>
            <person name="Strong T."/>
        </authorList>
    </citation>
    <scope>NUCLEOTIDE SEQUENCE [LARGE SCALE GENOMIC DNA]</scope>
    <source>
        <strain evidence="2 3">DIV0869a</strain>
    </source>
</reference>
<dbReference type="RefSeq" id="WP_025871965.1">
    <property type="nucleotide sequence ID" value="NZ_JAFLWD010000003.1"/>
</dbReference>
<gene>
    <name evidence="2" type="ORF">JZO69_01280</name>
</gene>
<accession>A0ABS3GUQ7</accession>
<feature type="coiled-coil region" evidence="1">
    <location>
        <begin position="8"/>
        <end position="48"/>
    </location>
</feature>
<dbReference type="Proteomes" id="UP000664632">
    <property type="component" value="Unassembled WGS sequence"/>
</dbReference>
<organism evidence="2 3">
    <name type="scientific">Candidatus Enterococcus ikei</name>
    <dbReference type="NCBI Taxonomy" id="2815326"/>
    <lineage>
        <taxon>Bacteria</taxon>
        <taxon>Bacillati</taxon>
        <taxon>Bacillota</taxon>
        <taxon>Bacilli</taxon>
        <taxon>Lactobacillales</taxon>
        <taxon>Enterococcaceae</taxon>
        <taxon>Enterococcus</taxon>
    </lineage>
</organism>
<dbReference type="EMBL" id="JAFLWD010000003">
    <property type="protein sequence ID" value="MBO0438993.1"/>
    <property type="molecule type" value="Genomic_DNA"/>
</dbReference>
<evidence type="ECO:0000313" key="3">
    <source>
        <dbReference type="Proteomes" id="UP000664632"/>
    </source>
</evidence>